<feature type="region of interest" description="Disordered" evidence="1">
    <location>
        <begin position="1"/>
        <end position="25"/>
    </location>
</feature>
<reference evidence="2" key="1">
    <citation type="submission" date="2021-01" db="EMBL/GenBank/DDBJ databases">
        <authorList>
            <person name="Corre E."/>
            <person name="Pelletier E."/>
            <person name="Niang G."/>
            <person name="Scheremetjew M."/>
            <person name="Finn R."/>
            <person name="Kale V."/>
            <person name="Holt S."/>
            <person name="Cochrane G."/>
            <person name="Meng A."/>
            <person name="Brown T."/>
            <person name="Cohen L."/>
        </authorList>
    </citation>
    <scope>NUCLEOTIDE SEQUENCE</scope>
    <source>
        <strain evidence="2">CCMP2877</strain>
    </source>
</reference>
<dbReference type="InterPro" id="IPR016024">
    <property type="entry name" value="ARM-type_fold"/>
</dbReference>
<evidence type="ECO:0000313" key="2">
    <source>
        <dbReference type="EMBL" id="CAD9253579.1"/>
    </source>
</evidence>
<dbReference type="Gene3D" id="1.25.10.10">
    <property type="entry name" value="Leucine-rich Repeat Variant"/>
    <property type="match status" value="1"/>
</dbReference>
<protein>
    <submittedName>
        <fullName evidence="2">Uncharacterized protein</fullName>
    </submittedName>
</protein>
<name>A0A7S1U1I3_9STRA</name>
<gene>
    <name evidence="2" type="ORF">PPAR1163_LOCUS11946</name>
</gene>
<dbReference type="InterPro" id="IPR011989">
    <property type="entry name" value="ARM-like"/>
</dbReference>
<dbReference type="SUPFAM" id="SSF48371">
    <property type="entry name" value="ARM repeat"/>
    <property type="match status" value="1"/>
</dbReference>
<evidence type="ECO:0000256" key="1">
    <source>
        <dbReference type="SAM" id="MobiDB-lite"/>
    </source>
</evidence>
<feature type="compositionally biased region" description="Low complexity" evidence="1">
    <location>
        <begin position="1"/>
        <end position="22"/>
    </location>
</feature>
<organism evidence="2">
    <name type="scientific">Phaeomonas parva</name>
    <dbReference type="NCBI Taxonomy" id="124430"/>
    <lineage>
        <taxon>Eukaryota</taxon>
        <taxon>Sar</taxon>
        <taxon>Stramenopiles</taxon>
        <taxon>Ochrophyta</taxon>
        <taxon>Pinguiophyceae</taxon>
        <taxon>Pinguiochrysidales</taxon>
        <taxon>Pinguiochrysidaceae</taxon>
        <taxon>Phaeomonas</taxon>
    </lineage>
</organism>
<proteinExistence type="predicted"/>
<dbReference type="EMBL" id="HBGJ01018645">
    <property type="protein sequence ID" value="CAD9253579.1"/>
    <property type="molecule type" value="Transcribed_RNA"/>
</dbReference>
<accession>A0A7S1U1I3</accession>
<sequence>MKRAPRAAAAAPAAAPTASRDASGLDLVGPAAASDIAEELDHPFRGESSLRSVAFHSGAAVAVPSAERGDAAFHQDARTFFRSAQVQKEANVAVAPAHHARTAPDKLLRPRPVPSQESAAVAISATPLPKSPLFTLEPLSHFRVSAACGAQPLAASLDRALRRVLGCGVDVEQRASRWRCVASSSYSYVQFNVTLFSDGFDADGHPEYVVEAQRRSGCVADFVAMYKVIKAEVLARAKRDDEGFEGGDDDAAAEVEVPARAAAPESLRQRVMPLPPADLVASAGGDPHRMAVEGFEELLGMAGSAASASARIEVMAALARLACEAGTCAALAGESEAVRGACAKLVELLGCGCIKTSSYAANTLARLSEETACRDVLRDCGCVQPLATAAARDGPTDEVGVRRGCGRVLRNLVEEPLAGEDLASLNAFLRAAQASDDHVLCDCADEAGQALGVQG</sequence>
<dbReference type="AlphaFoldDB" id="A0A7S1U1I3"/>